<dbReference type="GO" id="GO:0006914">
    <property type="term" value="P:autophagy"/>
    <property type="evidence" value="ECO:0007669"/>
    <property type="project" value="UniProtKB-KW"/>
</dbReference>
<sequence>MKSLDWNKILTLNKQYLSDQQIVEQSEERGEEVPEWDKVAQTTVWERWAYYLYYNGNNGVNNYTYVPTVIQYLATQDGWNPVDGTPCTDSNSCIIKFGSGTINVSSMVLFSQGISFFIQSLLLPTIGALADYGNHGPRILLWITLVSCAAQIGFLGFSDQGWTWWIALLLGIVVYVTYGASLVFYAALFPRLAVNDPQVRTARREGMPQSDYMVLESLRRNHYSTISTTWSNIGFLLISIILIGLFQGLAKAWNADVNNLPNFSLSIASAVCGGFWLVCAIPWFFIQKKRPGVPLPEGQSYWTQGWVSTIHAFKECKRLPQTFWYLLGYFVLADAVNTTGQVVAVIQNDLVNFGGSLLTFFGLIQAIASIFGCLAFLYIQKYFKLQTKTMLQVSNVFTLMVPIWGCIGLGSSVIGFHDVREMWAYQVWFGIFTAPFYAYTQTVMSELIPSGKENMFFALFGIANKVSSFIGPTIIGAVINATNNQWSGFPICVALQILPICIIWRVNMKKASQDIKMYEEEERQKRGEVTPASGGSWIKEEGPVTTIHHEDVHEIHEHVDEKQSGL</sequence>
<keyword evidence="8 9" id="KW-0472">Membrane</keyword>
<evidence type="ECO:0000313" key="10">
    <source>
        <dbReference type="EMBL" id="KAG2173144.1"/>
    </source>
</evidence>
<evidence type="ECO:0000256" key="2">
    <source>
        <dbReference type="ARBA" id="ARBA00006978"/>
    </source>
</evidence>
<dbReference type="Proteomes" id="UP000654370">
    <property type="component" value="Unassembled WGS sequence"/>
</dbReference>
<gene>
    <name evidence="10" type="ORF">INT43_004517</name>
</gene>
<evidence type="ECO:0000256" key="9">
    <source>
        <dbReference type="RuleBase" id="RU363073"/>
    </source>
</evidence>
<dbReference type="PANTHER" id="PTHR23519">
    <property type="entry name" value="AUTOPHAGY-RELATED PROTEIN 22"/>
    <property type="match status" value="1"/>
</dbReference>
<feature type="transmembrane region" description="Helical" evidence="9">
    <location>
        <begin position="323"/>
        <end position="346"/>
    </location>
</feature>
<reference evidence="10" key="1">
    <citation type="submission" date="2020-12" db="EMBL/GenBank/DDBJ databases">
        <title>Metabolic potential, ecology and presence of endohyphal bacteria is reflected in genomic diversity of Mucoromycotina.</title>
        <authorList>
            <person name="Muszewska A."/>
            <person name="Okrasinska A."/>
            <person name="Steczkiewicz K."/>
            <person name="Drgas O."/>
            <person name="Orlowska M."/>
            <person name="Perlinska-Lenart U."/>
            <person name="Aleksandrzak-Piekarczyk T."/>
            <person name="Szatraj K."/>
            <person name="Zielenkiewicz U."/>
            <person name="Pilsyk S."/>
            <person name="Malc E."/>
            <person name="Mieczkowski P."/>
            <person name="Kruszewska J.S."/>
            <person name="Biernat P."/>
            <person name="Pawlowska J."/>
        </authorList>
    </citation>
    <scope>NUCLEOTIDE SEQUENCE</scope>
    <source>
        <strain evidence="10">WA0000067209</strain>
    </source>
</reference>
<keyword evidence="4 9" id="KW-0926">Vacuole</keyword>
<comment type="similarity">
    <text evidence="2 9">Belongs to the ATG22 family.</text>
</comment>
<dbReference type="Gene3D" id="1.20.1250.20">
    <property type="entry name" value="MFS general substrate transporter like domains"/>
    <property type="match status" value="2"/>
</dbReference>
<dbReference type="Pfam" id="PF11700">
    <property type="entry name" value="ATG22"/>
    <property type="match status" value="1"/>
</dbReference>
<feature type="transmembrane region" description="Helical" evidence="9">
    <location>
        <begin position="358"/>
        <end position="379"/>
    </location>
</feature>
<name>A0A8H7PFS2_MORIS</name>
<dbReference type="GO" id="GO:0005774">
    <property type="term" value="C:vacuolar membrane"/>
    <property type="evidence" value="ECO:0007669"/>
    <property type="project" value="UniProtKB-SubCell"/>
</dbReference>
<evidence type="ECO:0000256" key="5">
    <source>
        <dbReference type="ARBA" id="ARBA00022692"/>
    </source>
</evidence>
<evidence type="ECO:0000313" key="11">
    <source>
        <dbReference type="Proteomes" id="UP000654370"/>
    </source>
</evidence>
<dbReference type="CDD" id="cd17483">
    <property type="entry name" value="MFS_Atg22_like"/>
    <property type="match status" value="1"/>
</dbReference>
<evidence type="ECO:0000256" key="1">
    <source>
        <dbReference type="ARBA" id="ARBA00004127"/>
    </source>
</evidence>
<evidence type="ECO:0000256" key="6">
    <source>
        <dbReference type="ARBA" id="ARBA00022970"/>
    </source>
</evidence>
<dbReference type="GO" id="GO:0032974">
    <property type="term" value="P:amino acid transmembrane export from vacuole"/>
    <property type="evidence" value="ECO:0007669"/>
    <property type="project" value="InterPro"/>
</dbReference>
<dbReference type="InterPro" id="IPR044738">
    <property type="entry name" value="Atg22"/>
</dbReference>
<organism evidence="10 11">
    <name type="scientific">Mortierella isabellina</name>
    <name type="common">Filamentous fungus</name>
    <name type="synonym">Umbelopsis isabellina</name>
    <dbReference type="NCBI Taxonomy" id="91625"/>
    <lineage>
        <taxon>Eukaryota</taxon>
        <taxon>Fungi</taxon>
        <taxon>Fungi incertae sedis</taxon>
        <taxon>Mucoromycota</taxon>
        <taxon>Mucoromycotina</taxon>
        <taxon>Umbelopsidomycetes</taxon>
        <taxon>Umbelopsidales</taxon>
        <taxon>Umbelopsidaceae</taxon>
        <taxon>Umbelopsis</taxon>
    </lineage>
</organism>
<feature type="transmembrane region" description="Helical" evidence="9">
    <location>
        <begin position="423"/>
        <end position="444"/>
    </location>
</feature>
<comment type="caution">
    <text evidence="10">The sequence shown here is derived from an EMBL/GenBank/DDBJ whole genome shotgun (WGS) entry which is preliminary data.</text>
</comment>
<feature type="transmembrane region" description="Helical" evidence="9">
    <location>
        <begin position="391"/>
        <end position="417"/>
    </location>
</feature>
<dbReference type="InterPro" id="IPR024671">
    <property type="entry name" value="Atg22-like"/>
</dbReference>
<feature type="transmembrane region" description="Helical" evidence="9">
    <location>
        <begin position="456"/>
        <end position="479"/>
    </location>
</feature>
<evidence type="ECO:0000256" key="8">
    <source>
        <dbReference type="ARBA" id="ARBA00023136"/>
    </source>
</evidence>
<evidence type="ECO:0000256" key="3">
    <source>
        <dbReference type="ARBA" id="ARBA00022448"/>
    </source>
</evidence>
<feature type="transmembrane region" description="Helical" evidence="9">
    <location>
        <begin position="164"/>
        <end position="188"/>
    </location>
</feature>
<accession>A0A8H7PFS2</accession>
<comment type="function">
    <text evidence="9">Vacuolar effluxer which mediate the efflux of amino acids resulting from autophagic degradation. The release of autophagic amino acids allows the maintenance of protein synthesis and viability during nitrogen starvation.</text>
</comment>
<keyword evidence="3 9" id="KW-0813">Transport</keyword>
<keyword evidence="11" id="KW-1185">Reference proteome</keyword>
<keyword evidence="6 9" id="KW-0029">Amino-acid transport</keyword>
<keyword evidence="5 9" id="KW-0812">Transmembrane</keyword>
<proteinExistence type="inferred from homology"/>
<dbReference type="SUPFAM" id="SSF103473">
    <property type="entry name" value="MFS general substrate transporter"/>
    <property type="match status" value="1"/>
</dbReference>
<dbReference type="EMBL" id="JAEPQZ010000015">
    <property type="protein sequence ID" value="KAG2173144.1"/>
    <property type="molecule type" value="Genomic_DNA"/>
</dbReference>
<dbReference type="PANTHER" id="PTHR23519:SF4">
    <property type="entry name" value="AUTOPHAGY-RELATED PROTEIN"/>
    <property type="match status" value="1"/>
</dbReference>
<feature type="transmembrane region" description="Helical" evidence="9">
    <location>
        <begin position="139"/>
        <end position="158"/>
    </location>
</feature>
<feature type="transmembrane region" description="Helical" evidence="9">
    <location>
        <begin position="262"/>
        <end position="286"/>
    </location>
</feature>
<feature type="transmembrane region" description="Helical" evidence="9">
    <location>
        <begin position="113"/>
        <end position="132"/>
    </location>
</feature>
<evidence type="ECO:0000256" key="4">
    <source>
        <dbReference type="ARBA" id="ARBA00022554"/>
    </source>
</evidence>
<dbReference type="InterPro" id="IPR036259">
    <property type="entry name" value="MFS_trans_sf"/>
</dbReference>
<dbReference type="InterPro" id="IPR050495">
    <property type="entry name" value="ATG22/LtaA_families"/>
</dbReference>
<feature type="transmembrane region" description="Helical" evidence="9">
    <location>
        <begin position="229"/>
        <end position="250"/>
    </location>
</feature>
<comment type="subcellular location">
    <subcellularLocation>
        <location evidence="1">Endomembrane system</location>
        <topology evidence="1">Multi-pass membrane protein</topology>
    </subcellularLocation>
    <subcellularLocation>
        <location evidence="9">Vacuole membrane</location>
        <topology evidence="9">Multi-pass membrane protein</topology>
    </subcellularLocation>
</comment>
<feature type="transmembrane region" description="Helical" evidence="9">
    <location>
        <begin position="485"/>
        <end position="506"/>
    </location>
</feature>
<dbReference type="OrthoDB" id="192733at2759"/>
<evidence type="ECO:0000256" key="7">
    <source>
        <dbReference type="ARBA" id="ARBA00022989"/>
    </source>
</evidence>
<protein>
    <recommendedName>
        <fullName evidence="9">Autophagy-related protein</fullName>
    </recommendedName>
</protein>
<dbReference type="AlphaFoldDB" id="A0A8H7PFS2"/>
<keyword evidence="9" id="KW-0072">Autophagy</keyword>
<keyword evidence="7 9" id="KW-1133">Transmembrane helix</keyword>
<dbReference type="GO" id="GO:0012505">
    <property type="term" value="C:endomembrane system"/>
    <property type="evidence" value="ECO:0007669"/>
    <property type="project" value="UniProtKB-SubCell"/>
</dbReference>